<dbReference type="GO" id="GO:0003924">
    <property type="term" value="F:GTPase activity"/>
    <property type="evidence" value="ECO:0007669"/>
    <property type="project" value="InterPro"/>
</dbReference>
<dbReference type="Gene3D" id="3.40.50.300">
    <property type="entry name" value="P-loop containing nucleotide triphosphate hydrolases"/>
    <property type="match status" value="1"/>
</dbReference>
<dbReference type="OrthoDB" id="9803139at2"/>
<dbReference type="CDD" id="cd04171">
    <property type="entry name" value="SelB"/>
    <property type="match status" value="1"/>
</dbReference>
<dbReference type="InterPro" id="IPR004161">
    <property type="entry name" value="EFTu-like_2"/>
</dbReference>
<dbReference type="Gene3D" id="2.40.30.10">
    <property type="entry name" value="Translation factors"/>
    <property type="match status" value="1"/>
</dbReference>
<organism evidence="10 11">
    <name type="scientific">Halodesulfovibrio spirochaetisodalis</name>
    <dbReference type="NCBI Taxonomy" id="1560234"/>
    <lineage>
        <taxon>Bacteria</taxon>
        <taxon>Pseudomonadati</taxon>
        <taxon>Thermodesulfobacteriota</taxon>
        <taxon>Desulfovibrionia</taxon>
        <taxon>Desulfovibrionales</taxon>
        <taxon>Desulfovibrionaceae</taxon>
        <taxon>Halodesulfovibrio</taxon>
    </lineage>
</organism>
<dbReference type="SUPFAM" id="SSF52540">
    <property type="entry name" value="P-loop containing nucleoside triphosphate hydrolases"/>
    <property type="match status" value="1"/>
</dbReference>
<keyword evidence="5" id="KW-0648">Protein biosynthesis</keyword>
<dbReference type="InterPro" id="IPR004535">
    <property type="entry name" value="Transl_elong_SelB"/>
</dbReference>
<dbReference type="Pfam" id="PF00009">
    <property type="entry name" value="GTP_EFTU"/>
    <property type="match status" value="1"/>
</dbReference>
<dbReference type="InterPro" id="IPR036388">
    <property type="entry name" value="WH-like_DNA-bd_sf"/>
</dbReference>
<evidence type="ECO:0000256" key="4">
    <source>
        <dbReference type="ARBA" id="ARBA00022741"/>
    </source>
</evidence>
<evidence type="ECO:0000256" key="3">
    <source>
        <dbReference type="ARBA" id="ARBA00022490"/>
    </source>
</evidence>
<reference evidence="10 11" key="1">
    <citation type="submission" date="2015-01" db="EMBL/GenBank/DDBJ databases">
        <title>Desulfovibrio sp. JC271 draft genome sequence.</title>
        <authorList>
            <person name="Shivani Y."/>
            <person name="Subhash Y."/>
            <person name="Sasikala C."/>
            <person name="Ramana C.V."/>
        </authorList>
    </citation>
    <scope>NUCLEOTIDE SEQUENCE [LARGE SCALE GENOMIC DNA]</scope>
    <source>
        <strain evidence="10 11">JC271</strain>
    </source>
</reference>
<dbReference type="InterPro" id="IPR015191">
    <property type="entry name" value="SelB_WHD4"/>
</dbReference>
<dbReference type="Gene3D" id="1.10.10.10">
    <property type="entry name" value="Winged helix-like DNA-binding domain superfamily/Winged helix DNA-binding domain"/>
    <property type="match status" value="1"/>
</dbReference>
<dbReference type="SUPFAM" id="SSF50465">
    <property type="entry name" value="EF-Tu/eEF-1alpha/eIF2-gamma C-terminal domain"/>
    <property type="match status" value="1"/>
</dbReference>
<dbReference type="PRINTS" id="PR00315">
    <property type="entry name" value="ELONGATNFCT"/>
</dbReference>
<proteinExistence type="predicted"/>
<feature type="domain" description="Tr-type G" evidence="9">
    <location>
        <begin position="1"/>
        <end position="173"/>
    </location>
</feature>
<keyword evidence="4" id="KW-0547">Nucleotide-binding</keyword>
<comment type="function">
    <text evidence="7">Translation factor necessary for the incorporation of selenocysteine into proteins. It probably replaces EF-Tu for the insertion of selenocysteine directed by the UGA codon. SelB binds GTP and GDP.</text>
</comment>
<dbReference type="PROSITE" id="PS51722">
    <property type="entry name" value="G_TR_2"/>
    <property type="match status" value="1"/>
</dbReference>
<evidence type="ECO:0000256" key="5">
    <source>
        <dbReference type="ARBA" id="ARBA00022917"/>
    </source>
</evidence>
<dbReference type="CDD" id="cd15491">
    <property type="entry name" value="selB_III"/>
    <property type="match status" value="1"/>
</dbReference>
<dbReference type="NCBIfam" id="TIGR00231">
    <property type="entry name" value="small_GTP"/>
    <property type="match status" value="1"/>
</dbReference>
<dbReference type="InterPro" id="IPR057335">
    <property type="entry name" value="Beta-barrel_SelB"/>
</dbReference>
<dbReference type="InterPro" id="IPR027417">
    <property type="entry name" value="P-loop_NTPase"/>
</dbReference>
<dbReference type="InterPro" id="IPR009000">
    <property type="entry name" value="Transl_B-barrel_sf"/>
</dbReference>
<dbReference type="FunFam" id="3.40.50.300:FF:001064">
    <property type="entry name" value="Selenocysteine-specific translation elongation factor"/>
    <property type="match status" value="1"/>
</dbReference>
<dbReference type="PANTHER" id="PTHR43721">
    <property type="entry name" value="ELONGATION FACTOR TU-RELATED"/>
    <property type="match status" value="1"/>
</dbReference>
<comment type="subcellular location">
    <subcellularLocation>
        <location evidence="1">Cytoplasm</location>
    </subcellularLocation>
</comment>
<comment type="caution">
    <text evidence="10">The sequence shown here is derived from an EMBL/GenBank/DDBJ whole genome shotgun (WGS) entry which is preliminary data.</text>
</comment>
<evidence type="ECO:0000256" key="8">
    <source>
        <dbReference type="ARBA" id="ARBA00031615"/>
    </source>
</evidence>
<evidence type="ECO:0000259" key="9">
    <source>
        <dbReference type="PROSITE" id="PS51722"/>
    </source>
</evidence>
<keyword evidence="6" id="KW-0342">GTP-binding</keyword>
<dbReference type="InterPro" id="IPR036390">
    <property type="entry name" value="WH_DNA-bd_sf"/>
</dbReference>
<dbReference type="GO" id="GO:0001514">
    <property type="term" value="P:selenocysteine incorporation"/>
    <property type="evidence" value="ECO:0007669"/>
    <property type="project" value="InterPro"/>
</dbReference>
<gene>
    <name evidence="10" type="ORF">SP90_05275</name>
</gene>
<evidence type="ECO:0000256" key="1">
    <source>
        <dbReference type="ARBA" id="ARBA00004496"/>
    </source>
</evidence>
<name>A0A1B7XH90_9BACT</name>
<dbReference type="AlphaFoldDB" id="A0A1B7XH90"/>
<dbReference type="GO" id="GO:0003746">
    <property type="term" value="F:translation elongation factor activity"/>
    <property type="evidence" value="ECO:0007669"/>
    <property type="project" value="UniProtKB-KW"/>
</dbReference>
<dbReference type="SUPFAM" id="SSF50447">
    <property type="entry name" value="Translation proteins"/>
    <property type="match status" value="1"/>
</dbReference>
<dbReference type="Pfam" id="PF03144">
    <property type="entry name" value="GTP_EFTU_D2"/>
    <property type="match status" value="1"/>
</dbReference>
<dbReference type="PATRIC" id="fig|1560234.3.peg.3021"/>
<dbReference type="GO" id="GO:0005525">
    <property type="term" value="F:GTP binding"/>
    <property type="evidence" value="ECO:0007669"/>
    <property type="project" value="UniProtKB-KW"/>
</dbReference>
<dbReference type="Gene3D" id="1.10.10.2770">
    <property type="match status" value="1"/>
</dbReference>
<dbReference type="InterPro" id="IPR000795">
    <property type="entry name" value="T_Tr_GTP-bd_dom"/>
</dbReference>
<accession>A0A1B7XH90</accession>
<keyword evidence="3" id="KW-0963">Cytoplasm</keyword>
<dbReference type="Pfam" id="PF09107">
    <property type="entry name" value="WHD_3rd_SelB"/>
    <property type="match status" value="1"/>
</dbReference>
<keyword evidence="11" id="KW-1185">Reference proteome</keyword>
<dbReference type="InterPro" id="IPR015190">
    <property type="entry name" value="Elong_fac_SelB-wing-hlx_typ-2"/>
</dbReference>
<dbReference type="Pfam" id="PF09106">
    <property type="entry name" value="WHD_2nd_SelB"/>
    <property type="match status" value="1"/>
</dbReference>
<dbReference type="SUPFAM" id="SSF46785">
    <property type="entry name" value="Winged helix' DNA-binding domain"/>
    <property type="match status" value="3"/>
</dbReference>
<dbReference type="NCBIfam" id="TIGR00475">
    <property type="entry name" value="selB"/>
    <property type="match status" value="1"/>
</dbReference>
<dbReference type="PROSITE" id="PS00301">
    <property type="entry name" value="G_TR_1"/>
    <property type="match status" value="1"/>
</dbReference>
<dbReference type="GO" id="GO:0005829">
    <property type="term" value="C:cytosol"/>
    <property type="evidence" value="ECO:0007669"/>
    <property type="project" value="TreeGrafter"/>
</dbReference>
<dbReference type="Pfam" id="PF25461">
    <property type="entry name" value="Beta-barrel_SelB"/>
    <property type="match status" value="1"/>
</dbReference>
<dbReference type="InterPro" id="IPR050055">
    <property type="entry name" value="EF-Tu_GTPase"/>
</dbReference>
<dbReference type="InterPro" id="IPR005225">
    <property type="entry name" value="Small_GTP-bd"/>
</dbReference>
<evidence type="ECO:0000256" key="6">
    <source>
        <dbReference type="ARBA" id="ARBA00023134"/>
    </source>
</evidence>
<dbReference type="GO" id="GO:0003723">
    <property type="term" value="F:RNA binding"/>
    <property type="evidence" value="ECO:0007669"/>
    <property type="project" value="InterPro"/>
</dbReference>
<sequence>MPVVMGTAGHIDHGKTTLVKTLTGIDCDRLEEEKKRGITIELGFAFFDLPDGGKMGIVDVPGHEKFVKNMVAGASGIDFVMLVIAADEGVMPQTREHLEICSLLGIPTGFVALTKTDMVDEEWLELVQEDVKAFLQGSFLEDAPIFPVSSHTGEGLDTVRAHIAKLEKELTPQRRSDLFRMPVDRSFTMKGHGTVVTGTMVSGSLNVGDEVRFYPHDMTGKVRGLQSHGSAVEQAPAGKRTAINIAGVEVAEVHRGDVLARPETLFPSDTWHIELTCLSSSPSPLKNRTEIHFHHGARDVLARLYFPDRDKLMPGDTAICEVRFTEPMVGVANDRCVIRSFSPLRTVAGGKLLHPEAERLRKKNPHYDVIWNSLQELPKAEPEDRVRLHLAMAAEKGLSFARLCIFTDIETKKLDKILNLFGGKQEALCFDKEERLYIAGNILTELSESCIEFMAAFHKNEPMKAGLSRGMLASGWGKELSPKLVHFLVERLIKAKSIVIDGDVLRLPAHKVSMAADQEGLRKVILEAYEKGGITPPNLKEVLEPLEVEVKEAVPVLKLMEDAGEMVKVKDTLYYHAPSLEKVKDMVREYLSSHDDMGPAELRDLTGLSRKYAIPLLEYFDRVRLTMRIGDKRQLRGSGGA</sequence>
<dbReference type="RefSeq" id="WP_066853314.1">
    <property type="nucleotide sequence ID" value="NZ_JXMS01000006.1"/>
</dbReference>
<evidence type="ECO:0000256" key="7">
    <source>
        <dbReference type="ARBA" id="ARBA00025526"/>
    </source>
</evidence>
<keyword evidence="10" id="KW-0251">Elongation factor</keyword>
<dbReference type="CDD" id="cd03696">
    <property type="entry name" value="SelB_II"/>
    <property type="match status" value="1"/>
</dbReference>
<dbReference type="InterPro" id="IPR009001">
    <property type="entry name" value="Transl_elong_EF1A/Init_IF2_C"/>
</dbReference>
<dbReference type="PANTHER" id="PTHR43721:SF22">
    <property type="entry name" value="ELONGATION FACTOR TU, MITOCHONDRIAL"/>
    <property type="match status" value="1"/>
</dbReference>
<dbReference type="STRING" id="1560234.SP90_05275"/>
<evidence type="ECO:0000256" key="2">
    <source>
        <dbReference type="ARBA" id="ARBA00015953"/>
    </source>
</evidence>
<evidence type="ECO:0000313" key="10">
    <source>
        <dbReference type="EMBL" id="OBQ54890.1"/>
    </source>
</evidence>
<protein>
    <recommendedName>
        <fullName evidence="2">Selenocysteine-specific elongation factor</fullName>
    </recommendedName>
    <alternativeName>
        <fullName evidence="8">SelB translation factor</fullName>
    </alternativeName>
</protein>
<dbReference type="EMBL" id="JXMS01000006">
    <property type="protein sequence ID" value="OBQ54890.1"/>
    <property type="molecule type" value="Genomic_DNA"/>
</dbReference>
<evidence type="ECO:0000313" key="11">
    <source>
        <dbReference type="Proteomes" id="UP000091979"/>
    </source>
</evidence>
<dbReference type="Proteomes" id="UP000091979">
    <property type="component" value="Unassembled WGS sequence"/>
</dbReference>
<dbReference type="InterPro" id="IPR031157">
    <property type="entry name" value="G_TR_CS"/>
</dbReference>